<keyword evidence="2" id="KW-0472">Membrane</keyword>
<sequence>MTTDNPKPETVPKIGPTNGGDAKGIEQPFFSAVLTPYRSLSPRGFMVFMICVGLVSFVSGIAFLSIGAWPVFGFFGLDVLLIYLAFKLNYASAQIYEEVSIFAHEIVIRKVGPGKRYSEVRFNPVWVRVSMTRLIDEGVTKLSLTSRGETVSLGDFLNPDDRTSFAGALTNALSTAKAGGPG</sequence>
<dbReference type="Pfam" id="PF10003">
    <property type="entry name" value="DUF2244"/>
    <property type="match status" value="1"/>
</dbReference>
<dbReference type="PIRSF" id="PIRSF032162">
    <property type="entry name" value="UCP032162_imp"/>
    <property type="match status" value="1"/>
</dbReference>
<organism evidence="3 4">
    <name type="scientific">Roseibium algae</name>
    <dbReference type="NCBI Taxonomy" id="3123038"/>
    <lineage>
        <taxon>Bacteria</taxon>
        <taxon>Pseudomonadati</taxon>
        <taxon>Pseudomonadota</taxon>
        <taxon>Alphaproteobacteria</taxon>
        <taxon>Hyphomicrobiales</taxon>
        <taxon>Stappiaceae</taxon>
        <taxon>Roseibium</taxon>
    </lineage>
</organism>
<keyword evidence="2" id="KW-0812">Transmembrane</keyword>
<evidence type="ECO:0000256" key="1">
    <source>
        <dbReference type="SAM" id="MobiDB-lite"/>
    </source>
</evidence>
<name>A0ABU8TMN9_9HYPH</name>
<dbReference type="InterPro" id="IPR016990">
    <property type="entry name" value="UCP032162_TM"/>
</dbReference>
<dbReference type="InterPro" id="IPR019253">
    <property type="entry name" value="DUF2244_TM"/>
</dbReference>
<evidence type="ECO:0000256" key="2">
    <source>
        <dbReference type="SAM" id="Phobius"/>
    </source>
</evidence>
<comment type="caution">
    <text evidence="3">The sequence shown here is derived from an EMBL/GenBank/DDBJ whole genome shotgun (WGS) entry which is preliminary data.</text>
</comment>
<evidence type="ECO:0000313" key="4">
    <source>
        <dbReference type="Proteomes" id="UP001385499"/>
    </source>
</evidence>
<evidence type="ECO:0000313" key="3">
    <source>
        <dbReference type="EMBL" id="MEJ8474961.1"/>
    </source>
</evidence>
<keyword evidence="4" id="KW-1185">Reference proteome</keyword>
<feature type="transmembrane region" description="Helical" evidence="2">
    <location>
        <begin position="45"/>
        <end position="63"/>
    </location>
</feature>
<protein>
    <submittedName>
        <fullName evidence="3">DUF2244 domain-containing protein</fullName>
    </submittedName>
</protein>
<dbReference type="RefSeq" id="WP_340274787.1">
    <property type="nucleotide sequence ID" value="NZ_JBAKIA010000007.1"/>
</dbReference>
<keyword evidence="2" id="KW-1133">Transmembrane helix</keyword>
<feature type="transmembrane region" description="Helical" evidence="2">
    <location>
        <begin position="69"/>
        <end position="86"/>
    </location>
</feature>
<gene>
    <name evidence="3" type="ORF">V6575_12760</name>
</gene>
<proteinExistence type="predicted"/>
<reference evidence="3 4" key="1">
    <citation type="submission" date="2024-02" db="EMBL/GenBank/DDBJ databases">
        <title>Roseibium algae sp. nov., isolated from marine alga (Grateloupia sp.), showing potential in myo-inositol conversion.</title>
        <authorList>
            <person name="Wang Y."/>
        </authorList>
    </citation>
    <scope>NUCLEOTIDE SEQUENCE [LARGE SCALE GENOMIC DNA]</scope>
    <source>
        <strain evidence="3 4">H3510</strain>
    </source>
</reference>
<accession>A0ABU8TMN9</accession>
<dbReference type="EMBL" id="JBAKIA010000007">
    <property type="protein sequence ID" value="MEJ8474961.1"/>
    <property type="molecule type" value="Genomic_DNA"/>
</dbReference>
<dbReference type="Proteomes" id="UP001385499">
    <property type="component" value="Unassembled WGS sequence"/>
</dbReference>
<feature type="region of interest" description="Disordered" evidence="1">
    <location>
        <begin position="1"/>
        <end position="22"/>
    </location>
</feature>